<gene>
    <name evidence="4" type="ORF">MCOS_LOCUS4066</name>
</gene>
<dbReference type="STRING" id="53468.A0A0R3UAW7"/>
<protein>
    <recommendedName>
        <fullName evidence="6">SLED domain-containing protein</fullName>
    </recommendedName>
</protein>
<accession>A0A0R3UAW7</accession>
<evidence type="ECO:0000313" key="4">
    <source>
        <dbReference type="EMBL" id="VDD78063.1"/>
    </source>
</evidence>
<proteinExistence type="predicted"/>
<dbReference type="OrthoDB" id="2390104at2759"/>
<feature type="region of interest" description="Disordered" evidence="3">
    <location>
        <begin position="543"/>
        <end position="569"/>
    </location>
</feature>
<dbReference type="InterPro" id="IPR050548">
    <property type="entry name" value="PcG_chromatin_remod_factors"/>
</dbReference>
<sequence length="613" mass="66832">MPPGPKHTDLHENRTPPENHFQVDSLLEAVDQRIALNETPPPPSSTSTVSGPAVASELADPSPSPTSASTPLRRRRFSVTGAGQQLRRFRSAPFSLARVIETAGPRLRVRLVGTDDRNDCWFLVDSDQIRPYPSHETLQPPFGYVHNHLVWNKTLRRTVEEGKAAPLECFAKPPPDPERNLFKKGDKLEAVDRHNAQLICPATIGDVSGLHVLVSFDGWSGNFDYWTRYDSRDLFPCGWCKLAGHALQSPGPAAIQHLELTPTKIPVPKPVRPHPSVPSTASRRKAPFRRRRYFVHGITNANSKAVSSVWKLILNPLLDLQFRLTGSTTRRIRATAAAARRSLDSVLTIKQETVSPLPTPPPPPPPPLPRLTVITKTLEDGSPQTMIKATPNTPSTSSEKSAPDTADGPLVASSESVEPPESFDVATVGGIGTECEGGERKRKKSKKHKRHNSKDGGHRHRISSFDLHRSVSLNDYYQPTKLVIRQRSGDLTGSSTAQLFVDTMEPPSPSPPPLLVPYQLPSNGFPTGDSPLADVLAQQKPAPTSVASISGQPFDSQSKMLSSSTASPASMDLGPCPLPNLAAWSVDDVCNYLLSKDSSLSEVANTFKQQKCL</sequence>
<feature type="compositionally biased region" description="Basic and acidic residues" evidence="3">
    <location>
        <begin position="1"/>
        <end position="17"/>
    </location>
</feature>
<feature type="repeat" description="MBT" evidence="2">
    <location>
        <begin position="149"/>
        <end position="250"/>
    </location>
</feature>
<dbReference type="PROSITE" id="PS51079">
    <property type="entry name" value="MBT"/>
    <property type="match status" value="1"/>
</dbReference>
<feature type="region of interest" description="Disordered" evidence="3">
    <location>
        <begin position="1"/>
        <end position="75"/>
    </location>
</feature>
<feature type="compositionally biased region" description="Polar residues" evidence="3">
    <location>
        <begin position="382"/>
        <end position="400"/>
    </location>
</feature>
<dbReference type="GO" id="GO:0045892">
    <property type="term" value="P:negative regulation of DNA-templated transcription"/>
    <property type="evidence" value="ECO:0007669"/>
    <property type="project" value="TreeGrafter"/>
</dbReference>
<dbReference type="Proteomes" id="UP000267029">
    <property type="component" value="Unassembled WGS sequence"/>
</dbReference>
<reference evidence="4 5" key="1">
    <citation type="submission" date="2018-10" db="EMBL/GenBank/DDBJ databases">
        <authorList>
            <consortium name="Pathogen Informatics"/>
        </authorList>
    </citation>
    <scope>NUCLEOTIDE SEQUENCE [LARGE SCALE GENOMIC DNA]</scope>
</reference>
<dbReference type="PANTHER" id="PTHR12247">
    <property type="entry name" value="POLYCOMB GROUP PROTEIN"/>
    <property type="match status" value="1"/>
</dbReference>
<organism evidence="4 5">
    <name type="scientific">Mesocestoides corti</name>
    <name type="common">Flatworm</name>
    <dbReference type="NCBI Taxonomy" id="53468"/>
    <lineage>
        <taxon>Eukaryota</taxon>
        <taxon>Metazoa</taxon>
        <taxon>Spiralia</taxon>
        <taxon>Lophotrochozoa</taxon>
        <taxon>Platyhelminthes</taxon>
        <taxon>Cestoda</taxon>
        <taxon>Eucestoda</taxon>
        <taxon>Cyclophyllidea</taxon>
        <taxon>Mesocestoididae</taxon>
        <taxon>Mesocestoides</taxon>
    </lineage>
</organism>
<dbReference type="Pfam" id="PF02820">
    <property type="entry name" value="MBT"/>
    <property type="match status" value="2"/>
</dbReference>
<evidence type="ECO:0000313" key="5">
    <source>
        <dbReference type="Proteomes" id="UP000267029"/>
    </source>
</evidence>
<name>A0A0R3UAW7_MESCO</name>
<feature type="compositionally biased region" description="Basic residues" evidence="3">
    <location>
        <begin position="440"/>
        <end position="460"/>
    </location>
</feature>
<dbReference type="GO" id="GO:0003682">
    <property type="term" value="F:chromatin binding"/>
    <property type="evidence" value="ECO:0007669"/>
    <property type="project" value="TreeGrafter"/>
</dbReference>
<feature type="compositionally biased region" description="Low complexity" evidence="3">
    <location>
        <begin position="413"/>
        <end position="422"/>
    </location>
</feature>
<feature type="region of interest" description="Disordered" evidence="3">
    <location>
        <begin position="380"/>
        <end position="460"/>
    </location>
</feature>
<evidence type="ECO:0000256" key="2">
    <source>
        <dbReference type="PROSITE-ProRule" id="PRU00459"/>
    </source>
</evidence>
<feature type="compositionally biased region" description="Low complexity" evidence="3">
    <location>
        <begin position="45"/>
        <end position="71"/>
    </location>
</feature>
<feature type="compositionally biased region" description="Polar residues" evidence="3">
    <location>
        <begin position="543"/>
        <end position="568"/>
    </location>
</feature>
<dbReference type="SMART" id="SM00561">
    <property type="entry name" value="MBT"/>
    <property type="match status" value="1"/>
</dbReference>
<evidence type="ECO:0008006" key="6">
    <source>
        <dbReference type="Google" id="ProtNLM"/>
    </source>
</evidence>
<dbReference type="InterPro" id="IPR004092">
    <property type="entry name" value="Mbt"/>
</dbReference>
<keyword evidence="1" id="KW-0677">Repeat</keyword>
<dbReference type="Gene3D" id="2.30.30.140">
    <property type="match status" value="2"/>
</dbReference>
<evidence type="ECO:0000256" key="1">
    <source>
        <dbReference type="ARBA" id="ARBA00022737"/>
    </source>
</evidence>
<dbReference type="GO" id="GO:0005634">
    <property type="term" value="C:nucleus"/>
    <property type="evidence" value="ECO:0007669"/>
    <property type="project" value="InterPro"/>
</dbReference>
<feature type="region of interest" description="Disordered" evidence="3">
    <location>
        <begin position="264"/>
        <end position="283"/>
    </location>
</feature>
<evidence type="ECO:0000256" key="3">
    <source>
        <dbReference type="SAM" id="MobiDB-lite"/>
    </source>
</evidence>
<dbReference type="SUPFAM" id="SSF63748">
    <property type="entry name" value="Tudor/PWWP/MBT"/>
    <property type="match status" value="2"/>
</dbReference>
<dbReference type="PANTHER" id="PTHR12247:SF132">
    <property type="entry name" value="POLYCOMB PROTEIN SCM"/>
    <property type="match status" value="1"/>
</dbReference>
<dbReference type="EMBL" id="UXSR01001233">
    <property type="protein sequence ID" value="VDD78063.1"/>
    <property type="molecule type" value="Genomic_DNA"/>
</dbReference>
<feature type="compositionally biased region" description="Pro residues" evidence="3">
    <location>
        <begin position="265"/>
        <end position="276"/>
    </location>
</feature>
<keyword evidence="5" id="KW-1185">Reference proteome</keyword>
<dbReference type="AlphaFoldDB" id="A0A0R3UAW7"/>
<dbReference type="GO" id="GO:0042393">
    <property type="term" value="F:histone binding"/>
    <property type="evidence" value="ECO:0007669"/>
    <property type="project" value="TreeGrafter"/>
</dbReference>